<dbReference type="SUPFAM" id="SSF52540">
    <property type="entry name" value="P-loop containing nucleoside triphosphate hydrolases"/>
    <property type="match status" value="1"/>
</dbReference>
<dbReference type="GO" id="GO:0005525">
    <property type="term" value="F:GTP binding"/>
    <property type="evidence" value="ECO:0007669"/>
    <property type="project" value="InterPro"/>
</dbReference>
<feature type="non-terminal residue" evidence="3">
    <location>
        <position position="357"/>
    </location>
</feature>
<dbReference type="InterPro" id="IPR027417">
    <property type="entry name" value="P-loop_NTPase"/>
</dbReference>
<feature type="domain" description="VLIG-type G" evidence="1">
    <location>
        <begin position="1"/>
        <end position="253"/>
    </location>
</feature>
<dbReference type="InterPro" id="IPR058641">
    <property type="entry name" value="GVIN1_dom"/>
</dbReference>
<dbReference type="PANTHER" id="PTHR22796:SF6">
    <property type="entry name" value="INTERFERON-INDUCED VERY LARGE GTPASE 1-RELATED"/>
    <property type="match status" value="1"/>
</dbReference>
<dbReference type="Proteomes" id="UP000695023">
    <property type="component" value="Unplaced"/>
</dbReference>
<evidence type="ECO:0000313" key="3">
    <source>
        <dbReference type="RefSeq" id="XP_005755313.1"/>
    </source>
</evidence>
<keyword evidence="2" id="KW-1185">Reference proteome</keyword>
<protein>
    <submittedName>
        <fullName evidence="3">Interferon-induced very large GTPase 1-like</fullName>
    </submittedName>
</protein>
<dbReference type="InterPro" id="IPR030383">
    <property type="entry name" value="G_VLIG_dom"/>
</dbReference>
<evidence type="ECO:0000259" key="1">
    <source>
        <dbReference type="PROSITE" id="PS51717"/>
    </source>
</evidence>
<dbReference type="PROSITE" id="PS51717">
    <property type="entry name" value="G_VLIG"/>
    <property type="match status" value="1"/>
</dbReference>
<sequence>MEKCREGQKELLCVSVGESYDRRGELGYCMKKYVRVVWDIYDNSGEVMRAFMQLLKVSDEIKNDLKFDYVLVVDTEGLCALELEGDNTRHHDNELATFVVGLGNLTLINIFGENPSEMQDILQIVVQAFMRMKKVKLSPNCVFVHQNVTDVAAAEKNMDGKRHLQEKLDQMAKLTAEEEVCDSDCFSDVIEFDVQKDVKYCAQLWEGSPPMAPPNPDYSESIQEVKNTILSKASKSSAGITLSQFKTNIQDLWTALLTESFVFSFKNTLEIAVYRKLEVQYGSWIWTLRSDMLTIENQLHNRIENRTLDEVEQSYLFKETRKTYEEVRKEMTKYFEDDREKEILVQWRGRFEIKMKD</sequence>
<dbReference type="GeneID" id="102195867"/>
<reference evidence="3" key="1">
    <citation type="submission" date="2025-08" db="UniProtKB">
        <authorList>
            <consortium name="RefSeq"/>
        </authorList>
    </citation>
    <scope>IDENTIFICATION</scope>
</reference>
<gene>
    <name evidence="3" type="primary">LOC102195867</name>
</gene>
<organism evidence="2 3">
    <name type="scientific">Pundamilia nyererei</name>
    <dbReference type="NCBI Taxonomy" id="303518"/>
    <lineage>
        <taxon>Eukaryota</taxon>
        <taxon>Metazoa</taxon>
        <taxon>Chordata</taxon>
        <taxon>Craniata</taxon>
        <taxon>Vertebrata</taxon>
        <taxon>Euteleostomi</taxon>
        <taxon>Actinopterygii</taxon>
        <taxon>Neopterygii</taxon>
        <taxon>Teleostei</taxon>
        <taxon>Neoteleostei</taxon>
        <taxon>Acanthomorphata</taxon>
        <taxon>Ovalentaria</taxon>
        <taxon>Cichlomorphae</taxon>
        <taxon>Cichliformes</taxon>
        <taxon>Cichlidae</taxon>
        <taxon>African cichlids</taxon>
        <taxon>Pseudocrenilabrinae</taxon>
        <taxon>Haplochromini</taxon>
        <taxon>Pundamilia</taxon>
    </lineage>
</organism>
<evidence type="ECO:0000313" key="2">
    <source>
        <dbReference type="Proteomes" id="UP000695023"/>
    </source>
</evidence>
<proteinExistence type="predicted"/>
<dbReference type="AlphaFoldDB" id="A0A9Y3W162"/>
<name>A0A9Y3W162_9CICH</name>
<dbReference type="Pfam" id="PF25974">
    <property type="entry name" value="URGCP_9th"/>
    <property type="match status" value="1"/>
</dbReference>
<dbReference type="PANTHER" id="PTHR22796">
    <property type="entry name" value="URG4-RELATED"/>
    <property type="match status" value="1"/>
</dbReference>
<dbReference type="Gene3D" id="3.40.50.300">
    <property type="entry name" value="P-loop containing nucleotide triphosphate hydrolases"/>
    <property type="match status" value="1"/>
</dbReference>
<dbReference type="Pfam" id="PF25683">
    <property type="entry name" value="URGCP_GTPase"/>
    <property type="match status" value="1"/>
</dbReference>
<accession>A0A9Y3W162</accession>
<dbReference type="RefSeq" id="XP_005755313.1">
    <property type="nucleotide sequence ID" value="XM_005755256.1"/>
</dbReference>